<sequence length="145" mass="16418">MSEQLPKSFREKVERMRNRTRVSGYDRIIYYAVMGGFLGAVAGGSLIFASFVDGSFMSGYIDKMPQLLDLSGDRVNKEWGTLQEIKGYIRPYLNALSIFDLEKASFSYPIEREILRHPFRTILSFATAGVAMGTAVDAVKRFIRQ</sequence>
<protein>
    <submittedName>
        <fullName evidence="2">Uncharacterized protein</fullName>
    </submittedName>
</protein>
<reference evidence="2 3" key="1">
    <citation type="journal article" date="2016" name="Nat. Commun.">
        <title>Thousands of microbial genomes shed light on interconnected biogeochemical processes in an aquifer system.</title>
        <authorList>
            <person name="Anantharaman K."/>
            <person name="Brown C.T."/>
            <person name="Hug L.A."/>
            <person name="Sharon I."/>
            <person name="Castelle C.J."/>
            <person name="Probst A.J."/>
            <person name="Thomas B.C."/>
            <person name="Singh A."/>
            <person name="Wilkins M.J."/>
            <person name="Karaoz U."/>
            <person name="Brodie E.L."/>
            <person name="Williams K.H."/>
            <person name="Hubbard S.S."/>
            <person name="Banfield J.F."/>
        </authorList>
    </citation>
    <scope>NUCLEOTIDE SEQUENCE [LARGE SCALE GENOMIC DNA]</scope>
</reference>
<dbReference type="AlphaFoldDB" id="A0A1F5N376"/>
<evidence type="ECO:0000313" key="3">
    <source>
        <dbReference type="Proteomes" id="UP000177135"/>
    </source>
</evidence>
<keyword evidence="1" id="KW-1133">Transmembrane helix</keyword>
<organism evidence="2 3">
    <name type="scientific">Candidatus Daviesbacteria bacterium RIFOXYD1_FULL_41_10</name>
    <dbReference type="NCBI Taxonomy" id="1797801"/>
    <lineage>
        <taxon>Bacteria</taxon>
        <taxon>Candidatus Daviesiibacteriota</taxon>
    </lineage>
</organism>
<gene>
    <name evidence="2" type="ORF">A2617_02790</name>
</gene>
<proteinExistence type="predicted"/>
<name>A0A1F5N376_9BACT</name>
<keyword evidence="1" id="KW-0472">Membrane</keyword>
<dbReference type="Proteomes" id="UP000177135">
    <property type="component" value="Unassembled WGS sequence"/>
</dbReference>
<evidence type="ECO:0000256" key="1">
    <source>
        <dbReference type="SAM" id="Phobius"/>
    </source>
</evidence>
<keyword evidence="1" id="KW-0812">Transmembrane</keyword>
<feature type="transmembrane region" description="Helical" evidence="1">
    <location>
        <begin position="28"/>
        <end position="52"/>
    </location>
</feature>
<evidence type="ECO:0000313" key="2">
    <source>
        <dbReference type="EMBL" id="OGE72067.1"/>
    </source>
</evidence>
<accession>A0A1F5N376</accession>
<dbReference type="EMBL" id="MFEC01000002">
    <property type="protein sequence ID" value="OGE72067.1"/>
    <property type="molecule type" value="Genomic_DNA"/>
</dbReference>
<comment type="caution">
    <text evidence="2">The sequence shown here is derived from an EMBL/GenBank/DDBJ whole genome shotgun (WGS) entry which is preliminary data.</text>
</comment>